<dbReference type="PANTHER" id="PTHR46401">
    <property type="entry name" value="GLYCOSYLTRANSFERASE WBBK-RELATED"/>
    <property type="match status" value="1"/>
</dbReference>
<protein>
    <submittedName>
        <fullName evidence="3">Glycosyltransferase involved in cell wall bisynthesis</fullName>
    </submittedName>
</protein>
<feature type="domain" description="Glycosyltransferase subfamily 4-like N-terminal" evidence="2">
    <location>
        <begin position="14"/>
        <end position="176"/>
    </location>
</feature>
<sequence length="365" mass="41667">MRVVLVRRYCGFGYGGAERYFATVAGRLIRRGMDVVFVGERCDPLPGLKHLRIRMPFRGSIARNLAFFYMVPLKIRAEKLNDAIIYTGARIKEFHVFCTNDPLHKPWLYFRYGNPEAALLSLLPRHQTILYLEKRMFTAKNAHFALPSALLKRQLETFYGFSIMPDKVHVIHPGVDFYEFHPPENDRRADQAVRNILFVGNNSYNKGVNRLLSALDLISSRPFTCTLVGIKPGDLKIPFRLRDRVKIAGYVRKPGDLYRRAHVVVIPSLYETFSNVCLESMASGTPVIISSQAGACEIVEHGYEGLHLYEPSNEAELAVRILEILEMDSKTWKTMSLAAAEKAKKFSLDAHVRKLIALFEEIFVR</sequence>
<dbReference type="InterPro" id="IPR028098">
    <property type="entry name" value="Glyco_trans_4-like_N"/>
</dbReference>
<dbReference type="Proteomes" id="UP000199611">
    <property type="component" value="Unassembled WGS sequence"/>
</dbReference>
<dbReference type="STRING" id="39841.SAMN05660836_02411"/>
<dbReference type="RefSeq" id="WP_093396103.1">
    <property type="nucleotide sequence ID" value="NZ_FOUU01000011.1"/>
</dbReference>
<reference evidence="3 4" key="1">
    <citation type="submission" date="2016-10" db="EMBL/GenBank/DDBJ databases">
        <authorList>
            <person name="de Groot N.N."/>
        </authorList>
    </citation>
    <scope>NUCLEOTIDE SEQUENCE [LARGE SCALE GENOMIC DNA]</scope>
    <source>
        <strain evidence="3 4">DSM 9990</strain>
    </source>
</reference>
<dbReference type="Pfam" id="PF13439">
    <property type="entry name" value="Glyco_transf_4"/>
    <property type="match status" value="1"/>
</dbReference>
<proteinExistence type="predicted"/>
<keyword evidence="1 3" id="KW-0808">Transferase</keyword>
<accession>A0A1I4VRG3</accession>
<dbReference type="AlphaFoldDB" id="A0A1I4VRG3"/>
<dbReference type="Gene3D" id="3.40.50.2000">
    <property type="entry name" value="Glycogen Phosphorylase B"/>
    <property type="match status" value="2"/>
</dbReference>
<dbReference type="Pfam" id="PF13692">
    <property type="entry name" value="Glyco_trans_1_4"/>
    <property type="match status" value="1"/>
</dbReference>
<dbReference type="PANTHER" id="PTHR46401:SF2">
    <property type="entry name" value="GLYCOSYLTRANSFERASE WBBK-RELATED"/>
    <property type="match status" value="1"/>
</dbReference>
<dbReference type="CDD" id="cd03801">
    <property type="entry name" value="GT4_PimA-like"/>
    <property type="match status" value="1"/>
</dbReference>
<dbReference type="SUPFAM" id="SSF53756">
    <property type="entry name" value="UDP-Glycosyltransferase/glycogen phosphorylase"/>
    <property type="match status" value="1"/>
</dbReference>
<dbReference type="OrthoDB" id="433681at2"/>
<gene>
    <name evidence="3" type="ORF">SAMN05660836_02411</name>
</gene>
<evidence type="ECO:0000313" key="3">
    <source>
        <dbReference type="EMBL" id="SFN03629.1"/>
    </source>
</evidence>
<dbReference type="GO" id="GO:0016757">
    <property type="term" value="F:glycosyltransferase activity"/>
    <property type="evidence" value="ECO:0007669"/>
    <property type="project" value="TreeGrafter"/>
</dbReference>
<name>A0A1I4VRG3_9BACT</name>
<evidence type="ECO:0000259" key="2">
    <source>
        <dbReference type="Pfam" id="PF13439"/>
    </source>
</evidence>
<evidence type="ECO:0000313" key="4">
    <source>
        <dbReference type="Proteomes" id="UP000199611"/>
    </source>
</evidence>
<organism evidence="3 4">
    <name type="scientific">Thermodesulforhabdus norvegica</name>
    <dbReference type="NCBI Taxonomy" id="39841"/>
    <lineage>
        <taxon>Bacteria</taxon>
        <taxon>Pseudomonadati</taxon>
        <taxon>Thermodesulfobacteriota</taxon>
        <taxon>Syntrophobacteria</taxon>
        <taxon>Syntrophobacterales</taxon>
        <taxon>Thermodesulforhabdaceae</taxon>
        <taxon>Thermodesulforhabdus</taxon>
    </lineage>
</organism>
<evidence type="ECO:0000256" key="1">
    <source>
        <dbReference type="ARBA" id="ARBA00022679"/>
    </source>
</evidence>
<dbReference type="GO" id="GO:0009103">
    <property type="term" value="P:lipopolysaccharide biosynthetic process"/>
    <property type="evidence" value="ECO:0007669"/>
    <property type="project" value="TreeGrafter"/>
</dbReference>
<dbReference type="EMBL" id="FOUU01000011">
    <property type="protein sequence ID" value="SFN03629.1"/>
    <property type="molecule type" value="Genomic_DNA"/>
</dbReference>
<keyword evidence="4" id="KW-1185">Reference proteome</keyword>